<name>A0ABW1YQ54_9GAMM</name>
<evidence type="ECO:0000256" key="3">
    <source>
        <dbReference type="ARBA" id="ARBA00023027"/>
    </source>
</evidence>
<dbReference type="RefSeq" id="WP_193191207.1">
    <property type="nucleotide sequence ID" value="NZ_JACZFR010000017.1"/>
</dbReference>
<keyword evidence="2 5" id="KW-0560">Oxidoreductase</keyword>
<dbReference type="PROSITE" id="PS00070">
    <property type="entry name" value="ALDEHYDE_DEHYDR_CYS"/>
    <property type="match status" value="1"/>
</dbReference>
<dbReference type="InterPro" id="IPR029510">
    <property type="entry name" value="Ald_DH_CS_GLU"/>
</dbReference>
<dbReference type="InterPro" id="IPR016160">
    <property type="entry name" value="Ald_DH_CS_CYS"/>
</dbReference>
<dbReference type="InterPro" id="IPR015590">
    <property type="entry name" value="Aldehyde_DH_dom"/>
</dbReference>
<dbReference type="InterPro" id="IPR016162">
    <property type="entry name" value="Ald_DH_N"/>
</dbReference>
<dbReference type="PROSITE" id="PS00687">
    <property type="entry name" value="ALDEHYDE_DEHYDR_GLU"/>
    <property type="match status" value="1"/>
</dbReference>
<dbReference type="InterPro" id="IPR016163">
    <property type="entry name" value="Ald_DH_C"/>
</dbReference>
<dbReference type="Pfam" id="PF00171">
    <property type="entry name" value="Aldedh"/>
    <property type="match status" value="1"/>
</dbReference>
<dbReference type="Gene3D" id="3.40.309.10">
    <property type="entry name" value="Aldehyde Dehydrogenase, Chain A, domain 2"/>
    <property type="match status" value="1"/>
</dbReference>
<feature type="domain" description="Aldehyde dehydrogenase" evidence="6">
    <location>
        <begin position="20"/>
        <end position="476"/>
    </location>
</feature>
<evidence type="ECO:0000256" key="1">
    <source>
        <dbReference type="ARBA" id="ARBA00009986"/>
    </source>
</evidence>
<gene>
    <name evidence="7" type="ORF">ACFQBM_16520</name>
</gene>
<dbReference type="InterPro" id="IPR016161">
    <property type="entry name" value="Ald_DH/histidinol_DH"/>
</dbReference>
<reference evidence="8" key="1">
    <citation type="journal article" date="2019" name="Int. J. Syst. Evol. Microbiol.">
        <title>The Global Catalogue of Microorganisms (GCM) 10K type strain sequencing project: providing services to taxonomists for standard genome sequencing and annotation.</title>
        <authorList>
            <consortium name="The Broad Institute Genomics Platform"/>
            <consortium name="The Broad Institute Genome Sequencing Center for Infectious Disease"/>
            <person name="Wu L."/>
            <person name="Ma J."/>
        </authorList>
    </citation>
    <scope>NUCLEOTIDE SEQUENCE [LARGE SCALE GENOMIC DNA]</scope>
    <source>
        <strain evidence="8">CGMCC 1.13718</strain>
    </source>
</reference>
<organism evidence="7 8">
    <name type="scientific">Microbulbifer taiwanensis</name>
    <dbReference type="NCBI Taxonomy" id="986746"/>
    <lineage>
        <taxon>Bacteria</taxon>
        <taxon>Pseudomonadati</taxon>
        <taxon>Pseudomonadota</taxon>
        <taxon>Gammaproteobacteria</taxon>
        <taxon>Cellvibrionales</taxon>
        <taxon>Microbulbiferaceae</taxon>
        <taxon>Microbulbifer</taxon>
    </lineage>
</organism>
<dbReference type="CDD" id="cd07093">
    <property type="entry name" value="ALDH_F8_HMSADH"/>
    <property type="match status" value="1"/>
</dbReference>
<accession>A0ABW1YQ54</accession>
<feature type="active site" evidence="4">
    <location>
        <position position="249"/>
    </location>
</feature>
<evidence type="ECO:0000256" key="5">
    <source>
        <dbReference type="RuleBase" id="RU003345"/>
    </source>
</evidence>
<evidence type="ECO:0000256" key="4">
    <source>
        <dbReference type="PROSITE-ProRule" id="PRU10007"/>
    </source>
</evidence>
<comment type="caution">
    <text evidence="7">The sequence shown here is derived from an EMBL/GenBank/DDBJ whole genome shotgun (WGS) entry which is preliminary data.</text>
</comment>
<dbReference type="SUPFAM" id="SSF53720">
    <property type="entry name" value="ALDH-like"/>
    <property type="match status" value="1"/>
</dbReference>
<dbReference type="EMBL" id="JBHSVR010000001">
    <property type="protein sequence ID" value="MFC6634894.1"/>
    <property type="molecule type" value="Genomic_DNA"/>
</dbReference>
<evidence type="ECO:0000256" key="2">
    <source>
        <dbReference type="ARBA" id="ARBA00023002"/>
    </source>
</evidence>
<protein>
    <submittedName>
        <fullName evidence="7">Aldehyde dehydrogenase</fullName>
    </submittedName>
</protein>
<dbReference type="PANTHER" id="PTHR43720">
    <property type="entry name" value="2-AMINOMUCONIC SEMIALDEHYDE DEHYDROGENASE"/>
    <property type="match status" value="1"/>
</dbReference>
<dbReference type="Gene3D" id="3.40.605.10">
    <property type="entry name" value="Aldehyde Dehydrogenase, Chain A, domain 1"/>
    <property type="match status" value="1"/>
</dbReference>
<evidence type="ECO:0000313" key="8">
    <source>
        <dbReference type="Proteomes" id="UP001596425"/>
    </source>
</evidence>
<dbReference type="Proteomes" id="UP001596425">
    <property type="component" value="Unassembled WGS sequence"/>
</dbReference>
<evidence type="ECO:0000259" key="6">
    <source>
        <dbReference type="Pfam" id="PF00171"/>
    </source>
</evidence>
<keyword evidence="3" id="KW-0520">NAD</keyword>
<evidence type="ECO:0000313" key="7">
    <source>
        <dbReference type="EMBL" id="MFC6634894.1"/>
    </source>
</evidence>
<proteinExistence type="inferred from homology"/>
<dbReference type="PANTHER" id="PTHR43720:SF2">
    <property type="entry name" value="2-AMINOMUCONIC SEMIALDEHYDE DEHYDROGENASE"/>
    <property type="match status" value="1"/>
</dbReference>
<sequence>MDLIGNYIGGEVVMPAADARLLDNVEPATGRVYGQLVDSTETDLEAAVAAAETALPHWRAMDIETRAGYLERIAELIEDKLDALAAAESRDNGKPLALARGVDIPRAAANFRFFARAITQFASESHAMGERAINYTLRSPLGIVGCISPWNLPLYLFTWKIAPALAAGNCVIAKPSEVTPKTAAMLAEICRSAALPAGVLNILHGRGDGIGSALVAHPKIKAISFTGGTATGSKIAAEAAPHFKKLSLELGGKNPTLVFADCDWEKTLDGVLRAAFANQGQICLCGSRIYVESSIYQDFKTALLERLARLKVGDPQTDVDQGALVSGAHMEKVLNAIAQAEKEGGQILCGGERLQIEGRCRDGYFVAPALIEGLPIDCRTNQQEIFGPVATIQPFSSEEEALQLANGTGYGLAASVWSQNLNRCHRLAAQLDFGIVWINCWMQRDLRTPFGGMKNSGVGREGGWEALRFFTEAKNVCIDYGECN</sequence>
<comment type="similarity">
    <text evidence="1 5">Belongs to the aldehyde dehydrogenase family.</text>
</comment>
<keyword evidence="8" id="KW-1185">Reference proteome</keyword>